<dbReference type="PANTHER" id="PTHR34217:SF1">
    <property type="entry name" value="CARBOXYPEPTIDASE 1"/>
    <property type="match status" value="1"/>
</dbReference>
<dbReference type="Proteomes" id="UP000641206">
    <property type="component" value="Unassembled WGS sequence"/>
</dbReference>
<protein>
    <submittedName>
        <fullName evidence="1">Oligoendopeptidase F</fullName>
    </submittedName>
</protein>
<evidence type="ECO:0000313" key="2">
    <source>
        <dbReference type="Proteomes" id="UP000641206"/>
    </source>
</evidence>
<keyword evidence="2" id="KW-1185">Reference proteome</keyword>
<organism evidence="1 2">
    <name type="scientific">Oceanobacillus neutriphilus</name>
    <dbReference type="NCBI Taxonomy" id="531815"/>
    <lineage>
        <taxon>Bacteria</taxon>
        <taxon>Bacillati</taxon>
        <taxon>Bacillota</taxon>
        <taxon>Bacilli</taxon>
        <taxon>Bacillales</taxon>
        <taxon>Bacillaceae</taxon>
        <taxon>Oceanobacillus</taxon>
    </lineage>
</organism>
<dbReference type="SUPFAM" id="SSF55486">
    <property type="entry name" value="Metalloproteases ('zincins'), catalytic domain"/>
    <property type="match status" value="1"/>
</dbReference>
<comment type="caution">
    <text evidence="1">The sequence shown here is derived from an EMBL/GenBank/DDBJ whole genome shotgun (WGS) entry which is preliminary data.</text>
</comment>
<dbReference type="EMBL" id="BMLW01000007">
    <property type="protein sequence ID" value="GGP12148.1"/>
    <property type="molecule type" value="Genomic_DNA"/>
</dbReference>
<gene>
    <name evidence="1" type="primary">pepF</name>
    <name evidence="1" type="ORF">GCM10011346_26990</name>
</gene>
<accession>A0ABQ2NW81</accession>
<dbReference type="PANTHER" id="PTHR34217">
    <property type="entry name" value="METAL-DEPENDENT CARBOXYPEPTIDASE"/>
    <property type="match status" value="1"/>
</dbReference>
<evidence type="ECO:0000313" key="1">
    <source>
        <dbReference type="EMBL" id="GGP12148.1"/>
    </source>
</evidence>
<proteinExistence type="predicted"/>
<sequence length="582" mass="68245">METFNTQMRWDLDKLLCGFDIDKFKNYLKSIKDKLLEIEKYMETNILNERELIIISQAIKKIESAESFYYCLTAEDISFSLLTPLQETILDLKTQVHLIKANLQNRLRNMNNRQFDDWSENIHQKEFITELLKDAEITSDEERVTADFTRDTLSFLEGLYEQMRNKMRIKTNLNSDEAEISFAEASNLSLSHSEQSERIHVFRELNKTLETEADLFASVYNQMVGLRLRENKVRKVDYLDESLKKNGISQPTLNAMWEAVDANIEELSSYLRTKAGEAETKNISWHQLMTSSQPIAFEMTFSEAIEGIIQSLGNIDSDMCEFVRKAIVEGWVDAERRETKSLGGFCAPFLLEEESRISLNYDNSIDSARRLAHELGHAWHFQQMKYAPSLLFSDDTFEMTMAETSSIFFETAFIDYVIQNTNDSSVKKAILASRIERSLNYLMSIRGAFLFEKKFYEYRKDKQLDAKQIEELSRQSQEKAYGNSLSEYEPFVWMKYGQFYQASNPFYNYPYSFGFLLSIGLLELAKKDELFSQKFKGFLSETGMMPMEQLVKKHFQLDFRQQAFWQQSIQRLVQDIEEYNKY</sequence>
<dbReference type="Gene3D" id="1.10.1370.20">
    <property type="entry name" value="Oligoendopeptidase f, C-terminal domain"/>
    <property type="match status" value="1"/>
</dbReference>
<dbReference type="RefSeq" id="WP_188734888.1">
    <property type="nucleotide sequence ID" value="NZ_BMLW01000007.1"/>
</dbReference>
<name>A0ABQ2NW81_9BACI</name>
<reference evidence="2" key="1">
    <citation type="journal article" date="2019" name="Int. J. Syst. Evol. Microbiol.">
        <title>The Global Catalogue of Microorganisms (GCM) 10K type strain sequencing project: providing services to taxonomists for standard genome sequencing and annotation.</title>
        <authorList>
            <consortium name="The Broad Institute Genomics Platform"/>
            <consortium name="The Broad Institute Genome Sequencing Center for Infectious Disease"/>
            <person name="Wu L."/>
            <person name="Ma J."/>
        </authorList>
    </citation>
    <scope>NUCLEOTIDE SEQUENCE [LARGE SCALE GENOMIC DNA]</scope>
    <source>
        <strain evidence="2">CGMCC 1.7693</strain>
    </source>
</reference>
<dbReference type="InterPro" id="IPR001333">
    <property type="entry name" value="Peptidase_M32_Taq"/>
</dbReference>
<dbReference type="InterPro" id="IPR042088">
    <property type="entry name" value="OligoPept_F_C"/>
</dbReference>